<keyword evidence="4" id="KW-1185">Reference proteome</keyword>
<protein>
    <recommendedName>
        <fullName evidence="2">Malic enzyme NAD-binding domain-containing protein</fullName>
    </recommendedName>
</protein>
<dbReference type="PANTHER" id="PTHR43237:SF4">
    <property type="entry name" value="NADP-DEPENDENT MALIC ENZYME"/>
    <property type="match status" value="1"/>
</dbReference>
<evidence type="ECO:0000256" key="1">
    <source>
        <dbReference type="ARBA" id="ARBA00023002"/>
    </source>
</evidence>
<dbReference type="AlphaFoldDB" id="A0A6V8L2H3"/>
<dbReference type="PANTHER" id="PTHR43237">
    <property type="entry name" value="NADP-DEPENDENT MALIC ENZYME"/>
    <property type="match status" value="1"/>
</dbReference>
<dbReference type="GO" id="GO:0051287">
    <property type="term" value="F:NAD binding"/>
    <property type="evidence" value="ECO:0007669"/>
    <property type="project" value="InterPro"/>
</dbReference>
<sequence length="157" mass="16426">MNPSWQWLAEHTNKDGYAGDLPGAVRGADVFIGVSAPNLLTGDDVAAMAKDSIVFALANPDPEVDPREARKHAAIVATGRSDQPNQINNVLAFPGVFRGMLDAHAEEFTEEMALAAARAIADVVGSEKINPTVIVPSVFDPRVAPAVAAAVRAASGR</sequence>
<keyword evidence="1" id="KW-0560">Oxidoreductase</keyword>
<dbReference type="SUPFAM" id="SSF51735">
    <property type="entry name" value="NAD(P)-binding Rossmann-fold domains"/>
    <property type="match status" value="1"/>
</dbReference>
<dbReference type="SMART" id="SM00919">
    <property type="entry name" value="Malic_M"/>
    <property type="match status" value="1"/>
</dbReference>
<organism evidence="3 4">
    <name type="scientific">Phytohabitans rumicis</name>
    <dbReference type="NCBI Taxonomy" id="1076125"/>
    <lineage>
        <taxon>Bacteria</taxon>
        <taxon>Bacillati</taxon>
        <taxon>Actinomycetota</taxon>
        <taxon>Actinomycetes</taxon>
        <taxon>Micromonosporales</taxon>
        <taxon>Micromonosporaceae</taxon>
    </lineage>
</organism>
<dbReference type="InterPro" id="IPR012302">
    <property type="entry name" value="Malic_NAD-bd"/>
</dbReference>
<feature type="domain" description="Malic enzyme NAD-binding" evidence="2">
    <location>
        <begin position="1"/>
        <end position="156"/>
    </location>
</feature>
<reference evidence="3 4" key="1">
    <citation type="submission" date="2020-03" db="EMBL/GenBank/DDBJ databases">
        <title>Whole genome shotgun sequence of Phytohabitans rumicis NBRC 108638.</title>
        <authorList>
            <person name="Komaki H."/>
            <person name="Tamura T."/>
        </authorList>
    </citation>
    <scope>NUCLEOTIDE SEQUENCE [LARGE SCALE GENOMIC DNA]</scope>
    <source>
        <strain evidence="3 4">NBRC 108638</strain>
    </source>
</reference>
<dbReference type="InterPro" id="IPR051674">
    <property type="entry name" value="Malate_Decarboxylase"/>
</dbReference>
<evidence type="ECO:0000313" key="4">
    <source>
        <dbReference type="Proteomes" id="UP000482960"/>
    </source>
</evidence>
<gene>
    <name evidence="3" type="ORF">Prum_024710</name>
</gene>
<dbReference type="Gene3D" id="3.40.50.720">
    <property type="entry name" value="NAD(P)-binding Rossmann-like Domain"/>
    <property type="match status" value="1"/>
</dbReference>
<reference evidence="3 4" key="2">
    <citation type="submission" date="2020-03" db="EMBL/GenBank/DDBJ databases">
        <authorList>
            <person name="Ichikawa N."/>
            <person name="Kimura A."/>
            <person name="Kitahashi Y."/>
            <person name="Uohara A."/>
        </authorList>
    </citation>
    <scope>NUCLEOTIDE SEQUENCE [LARGE SCALE GENOMIC DNA]</scope>
    <source>
        <strain evidence="3 4">NBRC 108638</strain>
    </source>
</reference>
<evidence type="ECO:0000259" key="2">
    <source>
        <dbReference type="SMART" id="SM00919"/>
    </source>
</evidence>
<accession>A0A6V8L2H3</accession>
<comment type="caution">
    <text evidence="3">The sequence shown here is derived from an EMBL/GenBank/DDBJ whole genome shotgun (WGS) entry which is preliminary data.</text>
</comment>
<dbReference type="GO" id="GO:0016491">
    <property type="term" value="F:oxidoreductase activity"/>
    <property type="evidence" value="ECO:0007669"/>
    <property type="project" value="UniProtKB-KW"/>
</dbReference>
<proteinExistence type="predicted"/>
<evidence type="ECO:0000313" key="3">
    <source>
        <dbReference type="EMBL" id="GFJ88829.1"/>
    </source>
</evidence>
<dbReference type="Proteomes" id="UP000482960">
    <property type="component" value="Unassembled WGS sequence"/>
</dbReference>
<dbReference type="Pfam" id="PF03949">
    <property type="entry name" value="Malic_M"/>
    <property type="match status" value="1"/>
</dbReference>
<dbReference type="EMBL" id="BLPG01000001">
    <property type="protein sequence ID" value="GFJ88829.1"/>
    <property type="molecule type" value="Genomic_DNA"/>
</dbReference>
<name>A0A6V8L2H3_9ACTN</name>
<dbReference type="InterPro" id="IPR036291">
    <property type="entry name" value="NAD(P)-bd_dom_sf"/>
</dbReference>